<reference evidence="1 2" key="1">
    <citation type="submission" date="2024-09" db="EMBL/GenBank/DDBJ databases">
        <authorList>
            <person name="Sun Q."/>
            <person name="Mori K."/>
        </authorList>
    </citation>
    <scope>NUCLEOTIDE SEQUENCE [LARGE SCALE GENOMIC DNA]</scope>
    <source>
        <strain evidence="1 2">ATCC 51272</strain>
    </source>
</reference>
<proteinExistence type="predicted"/>
<protein>
    <submittedName>
        <fullName evidence="1">Uncharacterized protein</fullName>
    </submittedName>
</protein>
<organism evidence="1 2">
    <name type="scientific">Hallella seregens ATCC 51272</name>
    <dbReference type="NCBI Taxonomy" id="1336250"/>
    <lineage>
        <taxon>Bacteria</taxon>
        <taxon>Pseudomonadati</taxon>
        <taxon>Bacteroidota</taxon>
        <taxon>Bacteroidia</taxon>
        <taxon>Bacteroidales</taxon>
        <taxon>Prevotellaceae</taxon>
        <taxon>Hallella</taxon>
    </lineage>
</organism>
<dbReference type="Proteomes" id="UP001589688">
    <property type="component" value="Unassembled WGS sequence"/>
</dbReference>
<accession>A0ABV5ZKH2</accession>
<dbReference type="EMBL" id="JBHLZF010000002">
    <property type="protein sequence ID" value="MFB9897887.1"/>
    <property type="molecule type" value="Genomic_DNA"/>
</dbReference>
<sequence length="57" mass="6701">MPLREFEDDDNNARMRKLRDSIINKAFSYEQKLRCKESNGLTIDVAVDAHFPLSWTN</sequence>
<evidence type="ECO:0000313" key="1">
    <source>
        <dbReference type="EMBL" id="MFB9897887.1"/>
    </source>
</evidence>
<evidence type="ECO:0000313" key="2">
    <source>
        <dbReference type="Proteomes" id="UP001589688"/>
    </source>
</evidence>
<name>A0ABV5ZKH2_9BACT</name>
<gene>
    <name evidence="1" type="ORF">ACFFK8_08780</name>
</gene>
<keyword evidence="2" id="KW-1185">Reference proteome</keyword>
<comment type="caution">
    <text evidence="1">The sequence shown here is derived from an EMBL/GenBank/DDBJ whole genome shotgun (WGS) entry which is preliminary data.</text>
</comment>
<dbReference type="RefSeq" id="WP_156924963.1">
    <property type="nucleotide sequence ID" value="NZ_JADU01000001.1"/>
</dbReference>